<feature type="region of interest" description="Disordered" evidence="2">
    <location>
        <begin position="216"/>
        <end position="838"/>
    </location>
</feature>
<feature type="compositionally biased region" description="Low complexity" evidence="2">
    <location>
        <begin position="137"/>
        <end position="153"/>
    </location>
</feature>
<evidence type="ECO:0000313" key="3">
    <source>
        <dbReference type="EMBL" id="KAJ5101193.1"/>
    </source>
</evidence>
<dbReference type="Proteomes" id="UP001149165">
    <property type="component" value="Unassembled WGS sequence"/>
</dbReference>
<feature type="region of interest" description="Disordered" evidence="2">
    <location>
        <begin position="880"/>
        <end position="921"/>
    </location>
</feature>
<feature type="compositionally biased region" description="Polar residues" evidence="2">
    <location>
        <begin position="269"/>
        <end position="280"/>
    </location>
</feature>
<feature type="compositionally biased region" description="Pro residues" evidence="2">
    <location>
        <begin position="342"/>
        <end position="357"/>
    </location>
</feature>
<feature type="compositionally biased region" description="Low complexity" evidence="2">
    <location>
        <begin position="244"/>
        <end position="256"/>
    </location>
</feature>
<feature type="compositionally biased region" description="Polar residues" evidence="2">
    <location>
        <begin position="880"/>
        <end position="891"/>
    </location>
</feature>
<protein>
    <submittedName>
        <fullName evidence="3">Uncharacterized protein</fullName>
    </submittedName>
</protein>
<feature type="compositionally biased region" description="Basic and acidic residues" evidence="2">
    <location>
        <begin position="405"/>
        <end position="414"/>
    </location>
</feature>
<feature type="compositionally biased region" description="Polar residues" evidence="2">
    <location>
        <begin position="507"/>
        <end position="526"/>
    </location>
</feature>
<feature type="compositionally biased region" description="Polar residues" evidence="2">
    <location>
        <begin position="290"/>
        <end position="337"/>
    </location>
</feature>
<feature type="compositionally biased region" description="Polar residues" evidence="2">
    <location>
        <begin position="227"/>
        <end position="243"/>
    </location>
</feature>
<keyword evidence="1" id="KW-0175">Coiled coil</keyword>
<feature type="compositionally biased region" description="Low complexity" evidence="2">
    <location>
        <begin position="380"/>
        <end position="394"/>
    </location>
</feature>
<gene>
    <name evidence="3" type="ORF">N7456_007245</name>
</gene>
<evidence type="ECO:0000313" key="4">
    <source>
        <dbReference type="Proteomes" id="UP001149165"/>
    </source>
</evidence>
<name>A0A9W9FJC7_9EURO</name>
<feature type="region of interest" description="Disordered" evidence="2">
    <location>
        <begin position="1"/>
        <end position="204"/>
    </location>
</feature>
<dbReference type="EMBL" id="JAPQKH010000004">
    <property type="protein sequence ID" value="KAJ5101193.1"/>
    <property type="molecule type" value="Genomic_DNA"/>
</dbReference>
<evidence type="ECO:0000256" key="2">
    <source>
        <dbReference type="SAM" id="MobiDB-lite"/>
    </source>
</evidence>
<dbReference type="AlphaFoldDB" id="A0A9W9FJC7"/>
<reference evidence="3" key="1">
    <citation type="submission" date="2022-11" db="EMBL/GenBank/DDBJ databases">
        <authorList>
            <person name="Petersen C."/>
        </authorList>
    </citation>
    <scope>NUCLEOTIDE SEQUENCE</scope>
    <source>
        <strain evidence="3">IBT 30069</strain>
    </source>
</reference>
<feature type="compositionally biased region" description="Polar residues" evidence="2">
    <location>
        <begin position="441"/>
        <end position="466"/>
    </location>
</feature>
<feature type="coiled-coil region" evidence="1">
    <location>
        <begin position="839"/>
        <end position="866"/>
    </location>
</feature>
<feature type="compositionally biased region" description="Basic and acidic residues" evidence="2">
    <location>
        <begin position="154"/>
        <end position="173"/>
    </location>
</feature>
<feature type="compositionally biased region" description="Polar residues" evidence="2">
    <location>
        <begin position="560"/>
        <end position="575"/>
    </location>
</feature>
<proteinExistence type="predicted"/>
<feature type="compositionally biased region" description="Low complexity" evidence="2">
    <location>
        <begin position="899"/>
        <end position="913"/>
    </location>
</feature>
<feature type="compositionally biased region" description="Polar residues" evidence="2">
    <location>
        <begin position="810"/>
        <end position="820"/>
    </location>
</feature>
<feature type="compositionally biased region" description="Polar residues" evidence="2">
    <location>
        <begin position="1"/>
        <end position="13"/>
    </location>
</feature>
<accession>A0A9W9FJC7</accession>
<feature type="compositionally biased region" description="Basic and acidic residues" evidence="2">
    <location>
        <begin position="102"/>
        <end position="117"/>
    </location>
</feature>
<feature type="compositionally biased region" description="Pro residues" evidence="2">
    <location>
        <begin position="480"/>
        <end position="489"/>
    </location>
</feature>
<sequence>MPTSIPDSPTSTGFRGPSGPRPQARSAGMAERPSRNENLSDLVRFFQTQNMPPPTTAPIGSPESTTALPIVVSPEPKDLTPELTKEQLKPLHRRLLQFTQRQKKESSPKTKVDDNQKQIEALQREGYLMSSKPKGGSARSKSSMDSSKNSSKTSLDRPKSSLERTFSKSKMQDIEAIGRPWLNRSDSTRSSSEPKRRLASLDLDDFGSMLDVAVSLSEYEPSPPPYQRSTPNAPASRVNEISPSQSSSTLPMPRSSSEARSHSIDRPRSSTTSIVETQGSGPKDDDLPQPSISTNSSLEVVDQNQTPKSRSTTDSSPSVAISDRSQNSEPEQVQAIEQPQAPDHPPPNPPTNNPSPPSLKLFPDVAPPRMSSKHAWRLSATPRYQTTTTRTAPPVKAEVQAAPKKVQEAPEKQQKQQQQKQADIPSKDVEEPTCSGALGTAITTDSTPSQVRKSSHVSVQGQQKSRPPSLALGTLKAFPLPAPTRPLPSIPKSNNLAPPVDPRVQTAVRTSRSSSKISDIQYSQPSPIAEEPREPEPRPATSLGQINTGQPAEDEDDAISLQTTPERPKSTSPEQYTPRRRSLSVGIPRMRDMPESPIRNGGQQTTHQPLADSPVLGHLPVEKPHEKRATRKGLQINPRVDRKNLPFGLPSPPPSAALPPDPATQQPSERVERVAHRNYTAPVGAGLNISKGVDMPYGASNHRTSIISRSNSSRSSLRHESIPESSYEDSSRAESPLPSSDDEGFGPNTAKKRLHLYDEKPVQKQRSHPMHRGYETVDGRTSQGRPRYQHPPRSLTPQGRRNHGFEKSFSPKSQYSQSTMRSRDSQSNHHVSSSSRDANHFLEDRVANLERQNQILQAALMAALNAGVKPNIDLHESAIPSNFPGSGSGNPYQGRFASRPDSWMSSSRSSDLSGFETPGSVRDARANARQLDNMLEDIEAGWLSDKSSVGGPRSMGRHR</sequence>
<feature type="compositionally biased region" description="Pro residues" evidence="2">
    <location>
        <begin position="649"/>
        <end position="662"/>
    </location>
</feature>
<feature type="compositionally biased region" description="Low complexity" evidence="2">
    <location>
        <begin position="700"/>
        <end position="715"/>
    </location>
</feature>
<feature type="compositionally biased region" description="Basic and acidic residues" evidence="2">
    <location>
        <begin position="257"/>
        <end position="268"/>
    </location>
</feature>
<dbReference type="OrthoDB" id="4188047at2759"/>
<reference evidence="3" key="2">
    <citation type="journal article" date="2023" name="IMA Fungus">
        <title>Comparative genomic study of the Penicillium genus elucidates a diverse pangenome and 15 lateral gene transfer events.</title>
        <authorList>
            <person name="Petersen C."/>
            <person name="Sorensen T."/>
            <person name="Nielsen M.R."/>
            <person name="Sondergaard T.E."/>
            <person name="Sorensen J.L."/>
            <person name="Fitzpatrick D.A."/>
            <person name="Frisvad J.C."/>
            <person name="Nielsen K.L."/>
        </authorList>
    </citation>
    <scope>NUCLEOTIDE SEQUENCE</scope>
    <source>
        <strain evidence="3">IBT 30069</strain>
    </source>
</reference>
<feature type="compositionally biased region" description="Basic and acidic residues" evidence="2">
    <location>
        <begin position="75"/>
        <end position="89"/>
    </location>
</feature>
<evidence type="ECO:0000256" key="1">
    <source>
        <dbReference type="SAM" id="Coils"/>
    </source>
</evidence>
<keyword evidence="4" id="KW-1185">Reference proteome</keyword>
<comment type="caution">
    <text evidence="3">The sequence shown here is derived from an EMBL/GenBank/DDBJ whole genome shotgun (WGS) entry which is preliminary data.</text>
</comment>
<organism evidence="3 4">
    <name type="scientific">Penicillium angulare</name>
    <dbReference type="NCBI Taxonomy" id="116970"/>
    <lineage>
        <taxon>Eukaryota</taxon>
        <taxon>Fungi</taxon>
        <taxon>Dikarya</taxon>
        <taxon>Ascomycota</taxon>
        <taxon>Pezizomycotina</taxon>
        <taxon>Eurotiomycetes</taxon>
        <taxon>Eurotiomycetidae</taxon>
        <taxon>Eurotiales</taxon>
        <taxon>Aspergillaceae</taxon>
        <taxon>Penicillium</taxon>
    </lineage>
</organism>